<evidence type="ECO:0000313" key="2">
    <source>
        <dbReference type="EMBL" id="CAE7020329.1"/>
    </source>
</evidence>
<feature type="compositionally biased region" description="Basic residues" evidence="1">
    <location>
        <begin position="111"/>
        <end position="126"/>
    </location>
</feature>
<evidence type="ECO:0000313" key="3">
    <source>
        <dbReference type="Proteomes" id="UP000472372"/>
    </source>
</evidence>
<organism evidence="2 3">
    <name type="scientific">Pyrenophora teres f. teres</name>
    <dbReference type="NCBI Taxonomy" id="97479"/>
    <lineage>
        <taxon>Eukaryota</taxon>
        <taxon>Fungi</taxon>
        <taxon>Dikarya</taxon>
        <taxon>Ascomycota</taxon>
        <taxon>Pezizomycotina</taxon>
        <taxon>Dothideomycetes</taxon>
        <taxon>Pleosporomycetidae</taxon>
        <taxon>Pleosporales</taxon>
        <taxon>Pleosporineae</taxon>
        <taxon>Pleosporaceae</taxon>
        <taxon>Pyrenophora</taxon>
    </lineage>
</organism>
<sequence>MYVRPPDTIATDASTNFASEEFVNNANAIIIDVYKTGPHTLIALNNDQTATIVNTHSKQASFRITSVQPYHQDNTTNLPRLDEEQHSDKELHSDYQRDNDKFVPREEAPQRRGRGRPKGSKNKPKTHAANLAQREKDDIVLARTLRTTSKITTPGEPFKMSTRTEINGLITRGVFRFEPFDPAKHGGIQIFKSRIVNEVKGKTTNRLYKKSRLVV</sequence>
<name>A0A6S6VWK9_9PLEO</name>
<accession>A0A6S6VWK9</accession>
<proteinExistence type="predicted"/>
<feature type="compositionally biased region" description="Basic and acidic residues" evidence="1">
    <location>
        <begin position="80"/>
        <end position="110"/>
    </location>
</feature>
<feature type="region of interest" description="Disordered" evidence="1">
    <location>
        <begin position="68"/>
        <end position="136"/>
    </location>
</feature>
<dbReference type="Proteomes" id="UP000472372">
    <property type="component" value="Chromosome 3"/>
</dbReference>
<reference evidence="2" key="1">
    <citation type="submission" date="2021-02" db="EMBL/GenBank/DDBJ databases">
        <authorList>
            <person name="Syme A R."/>
            <person name="Syme A R."/>
            <person name="Moolhuijzen P."/>
        </authorList>
    </citation>
    <scope>NUCLEOTIDE SEQUENCE</scope>
    <source>
        <strain evidence="2">W1-1</strain>
    </source>
</reference>
<evidence type="ECO:0000256" key="1">
    <source>
        <dbReference type="SAM" id="MobiDB-lite"/>
    </source>
</evidence>
<dbReference type="EMBL" id="HG992979">
    <property type="protein sequence ID" value="CAE7020329.1"/>
    <property type="molecule type" value="Genomic_DNA"/>
</dbReference>
<feature type="compositionally biased region" description="Polar residues" evidence="1">
    <location>
        <begin position="68"/>
        <end position="78"/>
    </location>
</feature>
<protein>
    <submittedName>
        <fullName evidence="2">Uncharacterized protein</fullName>
    </submittedName>
</protein>
<gene>
    <name evidence="2" type="ORF">PTTW11_03046</name>
</gene>
<dbReference type="AlphaFoldDB" id="A0A6S6VWK9"/>